<keyword evidence="4" id="KW-0238">DNA-binding</keyword>
<proteinExistence type="inferred from homology"/>
<dbReference type="Gene3D" id="3.30.420.10">
    <property type="entry name" value="Ribonuclease H-like superfamily/Ribonuclease H"/>
    <property type="match status" value="1"/>
</dbReference>
<evidence type="ECO:0000313" key="7">
    <source>
        <dbReference type="EMBL" id="AIX13059.1"/>
    </source>
</evidence>
<dbReference type="OrthoDB" id="23951at10239"/>
<evidence type="ECO:0000256" key="4">
    <source>
        <dbReference type="ARBA" id="ARBA00023125"/>
    </source>
</evidence>
<dbReference type="KEGG" id="vg:24623178"/>
<dbReference type="RefSeq" id="YP_009147563.1">
    <property type="nucleotide sequence ID" value="NC_027340.1"/>
</dbReference>
<dbReference type="GeneID" id="24623178"/>
<dbReference type="EMBL" id="KP037007">
    <property type="protein sequence ID" value="AIX13059.1"/>
    <property type="molecule type" value="Genomic_DNA"/>
</dbReference>
<dbReference type="Pfam" id="PF02075">
    <property type="entry name" value="RuvC"/>
    <property type="match status" value="1"/>
</dbReference>
<dbReference type="GO" id="GO:0006281">
    <property type="term" value="P:DNA repair"/>
    <property type="evidence" value="ECO:0007669"/>
    <property type="project" value="UniProtKB-KW"/>
</dbReference>
<evidence type="ECO:0000256" key="5">
    <source>
        <dbReference type="ARBA" id="ARBA00023172"/>
    </source>
</evidence>
<dbReference type="GO" id="GO:0003677">
    <property type="term" value="F:DNA binding"/>
    <property type="evidence" value="ECO:0007669"/>
    <property type="project" value="UniProtKB-KW"/>
</dbReference>
<accession>A0A0A0YS55</accession>
<dbReference type="SUPFAM" id="SSF53098">
    <property type="entry name" value="Ribonuclease H-like"/>
    <property type="match status" value="1"/>
</dbReference>
<dbReference type="InterPro" id="IPR012337">
    <property type="entry name" value="RNaseH-like_sf"/>
</dbReference>
<keyword evidence="2" id="KW-0227">DNA damage</keyword>
<dbReference type="GO" id="GO:0004520">
    <property type="term" value="F:DNA endonuclease activity"/>
    <property type="evidence" value="ECO:0007669"/>
    <property type="project" value="InterPro"/>
</dbReference>
<keyword evidence="6" id="KW-0234">DNA repair</keyword>
<evidence type="ECO:0000256" key="1">
    <source>
        <dbReference type="ARBA" id="ARBA00009518"/>
    </source>
</evidence>
<dbReference type="InterPro" id="IPR002176">
    <property type="entry name" value="X-over_junc_endoDNase_RuvC"/>
</dbReference>
<evidence type="ECO:0000256" key="6">
    <source>
        <dbReference type="ARBA" id="ARBA00023204"/>
    </source>
</evidence>
<gene>
    <name evidence="7" type="ORF">NW77_051</name>
</gene>
<keyword evidence="8" id="KW-1185">Reference proteome</keyword>
<evidence type="ECO:0000313" key="8">
    <source>
        <dbReference type="Proteomes" id="UP000030322"/>
    </source>
</evidence>
<evidence type="ECO:0000256" key="3">
    <source>
        <dbReference type="ARBA" id="ARBA00022842"/>
    </source>
</evidence>
<comment type="similarity">
    <text evidence="1">Belongs to the RuvC family.</text>
</comment>
<evidence type="ECO:0000256" key="2">
    <source>
        <dbReference type="ARBA" id="ARBA00022763"/>
    </source>
</evidence>
<reference evidence="7 8" key="1">
    <citation type="submission" date="2014-10" db="EMBL/GenBank/DDBJ databases">
        <title>Characterization of a new ViI-like Erwinia amylovora bacteriophage.</title>
        <authorList>
            <person name="Lagonenko A.L."/>
            <person name="Valentovich L.N."/>
        </authorList>
    </citation>
    <scope>NUCLEOTIDE SEQUENCE [LARGE SCALE GENOMIC DNA]</scope>
</reference>
<protein>
    <submittedName>
        <fullName evidence="7">Putative holliday junction resolvase RuvC</fullName>
    </submittedName>
</protein>
<keyword evidence="3" id="KW-0460">Magnesium</keyword>
<dbReference type="InterPro" id="IPR036397">
    <property type="entry name" value="RNaseH_sf"/>
</dbReference>
<keyword evidence="5" id="KW-0233">DNA recombination</keyword>
<dbReference type="Proteomes" id="UP000030322">
    <property type="component" value="Segment"/>
</dbReference>
<sequence length="194" mass="21914">MIYCGIDYSYGCPCIATWDDSTELTHQNIMYYGYYTVAKYCRQIAPNILFMKQPSYAHNEERFANIARWAEAVLLINRPDHITLENYAMGNAANSNNLCQTAENTGLLKQALRRNNLDFELVTPSSVKKIFCGKGNAKKPEMIEHYEGLFNVNMRAIMDNLDSKDPKPVDDVVDSFAVLSSGSVFISNNPGFNK</sequence>
<name>A0A0A0YS55_9CAUD</name>
<dbReference type="GO" id="GO:0006310">
    <property type="term" value="P:DNA recombination"/>
    <property type="evidence" value="ECO:0007669"/>
    <property type="project" value="UniProtKB-KW"/>
</dbReference>
<organism evidence="7 8">
    <name type="scientific">Erwinia phage phiEa2809</name>
    <dbReference type="NCBI Taxonomy" id="1564096"/>
    <lineage>
        <taxon>Viruses</taxon>
        <taxon>Duplodnaviria</taxon>
        <taxon>Heunggongvirae</taxon>
        <taxon>Uroviricota</taxon>
        <taxon>Caudoviricetes</taxon>
        <taxon>Pantevenvirales</taxon>
        <taxon>Ackermannviridae</taxon>
        <taxon>Nezavisimistyvirus</taxon>
        <taxon>Nezavisimistyvirus Ea2809</taxon>
    </lineage>
</organism>